<sequence length="363" mass="41646">MKLISVLRKSRKRILIIKIDAVGDYILFRNFIQAVKTSDKYKNYEIDLCGNTAWKDITVEYDSEWIGEAFFVELNDIYERPIDLLKLGWQLFKRRYEVVLQPTYTRTLLNDGLAALACSDHLTGFQSDNERILPRYKKKMDLFYTDLLLLPPDIHFEFYRNKFFFETALSQKIELIKPVIATAKQKGNYVAIVPGAGSVKREWGAENFSVVIRQILARTNYDVIILGSQSERNLAQVIVAMTGDNRVTSIAGKTTLPEVIHTISAAECVITNDTSAIHIAAACNTPAVCIHGVAHYKRFIPYPEELSRNLRFVYTMMPCYNCNWYCIYETKKEEPYPCISVNTVDQAQSAFFEIMSHNPVVNN</sequence>
<protein>
    <recommendedName>
        <fullName evidence="5">Glycosyltransferase family 9 protein</fullName>
    </recommendedName>
</protein>
<gene>
    <name evidence="3" type="ORF">GS399_03440</name>
</gene>
<dbReference type="GO" id="GO:0009244">
    <property type="term" value="P:lipopolysaccharide core region biosynthetic process"/>
    <property type="evidence" value="ECO:0007669"/>
    <property type="project" value="TreeGrafter"/>
</dbReference>
<dbReference type="Proteomes" id="UP000466586">
    <property type="component" value="Unassembled WGS sequence"/>
</dbReference>
<evidence type="ECO:0008006" key="5">
    <source>
        <dbReference type="Google" id="ProtNLM"/>
    </source>
</evidence>
<dbReference type="CDD" id="cd03789">
    <property type="entry name" value="GT9_LPS_heptosyltransferase"/>
    <property type="match status" value="1"/>
</dbReference>
<dbReference type="InterPro" id="IPR002201">
    <property type="entry name" value="Glyco_trans_9"/>
</dbReference>
<dbReference type="SUPFAM" id="SSF53756">
    <property type="entry name" value="UDP-Glycosyltransferase/glycogen phosphorylase"/>
    <property type="match status" value="1"/>
</dbReference>
<dbReference type="Pfam" id="PF01075">
    <property type="entry name" value="Glyco_transf_9"/>
    <property type="match status" value="1"/>
</dbReference>
<comment type="caution">
    <text evidence="3">The sequence shown here is derived from an EMBL/GenBank/DDBJ whole genome shotgun (WGS) entry which is preliminary data.</text>
</comment>
<reference evidence="3 4" key="1">
    <citation type="submission" date="2019-11" db="EMBL/GenBank/DDBJ databases">
        <title>Pedobacter sp. HMF7647 Genome sequencing and assembly.</title>
        <authorList>
            <person name="Kang H."/>
            <person name="Kim H."/>
            <person name="Joh K."/>
        </authorList>
    </citation>
    <scope>NUCLEOTIDE SEQUENCE [LARGE SCALE GENOMIC DNA]</scope>
    <source>
        <strain evidence="3 4">HMF7647</strain>
    </source>
</reference>
<dbReference type="Gene3D" id="3.40.50.2000">
    <property type="entry name" value="Glycogen Phosphorylase B"/>
    <property type="match status" value="2"/>
</dbReference>
<dbReference type="GO" id="GO:0008713">
    <property type="term" value="F:ADP-heptose-lipopolysaccharide heptosyltransferase activity"/>
    <property type="evidence" value="ECO:0007669"/>
    <property type="project" value="TreeGrafter"/>
</dbReference>
<evidence type="ECO:0000313" key="3">
    <source>
        <dbReference type="EMBL" id="MXV50012.1"/>
    </source>
</evidence>
<name>A0A7K1Y610_9SPHI</name>
<dbReference type="RefSeq" id="WP_160843170.1">
    <property type="nucleotide sequence ID" value="NZ_WVHT01000001.1"/>
</dbReference>
<evidence type="ECO:0000256" key="2">
    <source>
        <dbReference type="ARBA" id="ARBA00022679"/>
    </source>
</evidence>
<evidence type="ECO:0000313" key="4">
    <source>
        <dbReference type="Proteomes" id="UP000466586"/>
    </source>
</evidence>
<dbReference type="AlphaFoldDB" id="A0A7K1Y610"/>
<dbReference type="PANTHER" id="PTHR30160:SF1">
    <property type="entry name" value="LIPOPOLYSACCHARIDE 1,2-N-ACETYLGLUCOSAMINETRANSFERASE-RELATED"/>
    <property type="match status" value="1"/>
</dbReference>
<dbReference type="EMBL" id="WVHT01000001">
    <property type="protein sequence ID" value="MXV50012.1"/>
    <property type="molecule type" value="Genomic_DNA"/>
</dbReference>
<dbReference type="InterPro" id="IPR051199">
    <property type="entry name" value="LPS_LOS_Heptosyltrfase"/>
</dbReference>
<evidence type="ECO:0000256" key="1">
    <source>
        <dbReference type="ARBA" id="ARBA00022676"/>
    </source>
</evidence>
<keyword evidence="4" id="KW-1185">Reference proteome</keyword>
<keyword evidence="1" id="KW-0328">Glycosyltransferase</keyword>
<dbReference type="PANTHER" id="PTHR30160">
    <property type="entry name" value="TETRAACYLDISACCHARIDE 4'-KINASE-RELATED"/>
    <property type="match status" value="1"/>
</dbReference>
<keyword evidence="2" id="KW-0808">Transferase</keyword>
<organism evidence="3 4">
    <name type="scientific">Hufsiella arboris</name>
    <dbReference type="NCBI Taxonomy" id="2695275"/>
    <lineage>
        <taxon>Bacteria</taxon>
        <taxon>Pseudomonadati</taxon>
        <taxon>Bacteroidota</taxon>
        <taxon>Sphingobacteriia</taxon>
        <taxon>Sphingobacteriales</taxon>
        <taxon>Sphingobacteriaceae</taxon>
        <taxon>Hufsiella</taxon>
    </lineage>
</organism>
<dbReference type="GO" id="GO:0005829">
    <property type="term" value="C:cytosol"/>
    <property type="evidence" value="ECO:0007669"/>
    <property type="project" value="TreeGrafter"/>
</dbReference>
<proteinExistence type="predicted"/>
<accession>A0A7K1Y610</accession>